<dbReference type="InterPro" id="IPR050428">
    <property type="entry name" value="TCS_sensor_his_kinase"/>
</dbReference>
<sequence length="476" mass="53687">MFRRFHTRLTLTFALYALAILLISTLALHLSLSRGFDSYRREAQRQTLEQLAERLQDRITDARSWERLAPRLVSPWIMPDMPGAFPPPETDDHGDDDHHPHRHPMSPRRPGIIPLDMAGRPLIPGPPDISKDDRVPVLDHNGRQVGWLALPPPRFRDDSVGQRFLETQRRQMIWIALLALAGGSLLAWWLARQVTRPVAQLSDAMQQVRQRDFSPLPEPTGQDELADLIRDFNHMVAQLARHERQQRQWTADVAHELRTPITILKAELEALKDGIRPLTQEAVTSLHEEVQRLGRLVQDLHDLTRADMGAVHYRFEEEDLADCVRHVLNRGAPMLVQADIFLTSDLCDTAPVRADADRLTQLLDNLLQNTLRYTDSPGTLHVSLQREDDRFVLRWCDSAPGVPEAALPHLFDRFYRVDASRNRALGGSGLGLAIAAAIARAHGGEIGASASPAGGLCVELRLPVHEEETDDTHPDR</sequence>
<feature type="region of interest" description="Disordered" evidence="11">
    <location>
        <begin position="79"/>
        <end position="110"/>
    </location>
</feature>
<keyword evidence="15" id="KW-0067">ATP-binding</keyword>
<protein>
    <recommendedName>
        <fullName evidence="3">histidine kinase</fullName>
        <ecNumber evidence="3">2.7.13.3</ecNumber>
    </recommendedName>
</protein>
<dbReference type="PROSITE" id="PS50885">
    <property type="entry name" value="HAMP"/>
    <property type="match status" value="1"/>
</dbReference>
<feature type="domain" description="Histidine kinase" evidence="13">
    <location>
        <begin position="252"/>
        <end position="466"/>
    </location>
</feature>
<dbReference type="GO" id="GO:0005886">
    <property type="term" value="C:plasma membrane"/>
    <property type="evidence" value="ECO:0007669"/>
    <property type="project" value="TreeGrafter"/>
</dbReference>
<dbReference type="Gene3D" id="1.10.287.130">
    <property type="match status" value="1"/>
</dbReference>
<evidence type="ECO:0000256" key="2">
    <source>
        <dbReference type="ARBA" id="ARBA00004370"/>
    </source>
</evidence>
<dbReference type="InterPro" id="IPR003661">
    <property type="entry name" value="HisK_dim/P_dom"/>
</dbReference>
<comment type="subcellular location">
    <subcellularLocation>
        <location evidence="2">Membrane</location>
    </subcellularLocation>
</comment>
<gene>
    <name evidence="15" type="ORF">AAIA72_08465</name>
</gene>
<evidence type="ECO:0000256" key="1">
    <source>
        <dbReference type="ARBA" id="ARBA00000085"/>
    </source>
</evidence>
<dbReference type="InterPro" id="IPR003594">
    <property type="entry name" value="HATPase_dom"/>
</dbReference>
<evidence type="ECO:0000256" key="9">
    <source>
        <dbReference type="ARBA" id="ARBA00023012"/>
    </source>
</evidence>
<proteinExistence type="predicted"/>
<dbReference type="SUPFAM" id="SSF47384">
    <property type="entry name" value="Homodimeric domain of signal transducing histidine kinase"/>
    <property type="match status" value="1"/>
</dbReference>
<keyword evidence="6 12" id="KW-0812">Transmembrane</keyword>
<dbReference type="InterPro" id="IPR005467">
    <property type="entry name" value="His_kinase_dom"/>
</dbReference>
<dbReference type="InterPro" id="IPR036890">
    <property type="entry name" value="HATPase_C_sf"/>
</dbReference>
<keyword evidence="9" id="KW-0902">Two-component regulatory system</keyword>
<dbReference type="SMART" id="SM00387">
    <property type="entry name" value="HATPase_c"/>
    <property type="match status" value="1"/>
</dbReference>
<dbReference type="FunFam" id="3.30.565.10:FF:000006">
    <property type="entry name" value="Sensor histidine kinase WalK"/>
    <property type="match status" value="1"/>
</dbReference>
<dbReference type="Gene3D" id="3.30.565.10">
    <property type="entry name" value="Histidine kinase-like ATPase, C-terminal domain"/>
    <property type="match status" value="1"/>
</dbReference>
<name>A0AB39US08_9GAMM</name>
<dbReference type="PANTHER" id="PTHR45436">
    <property type="entry name" value="SENSOR HISTIDINE KINASE YKOH"/>
    <property type="match status" value="1"/>
</dbReference>
<dbReference type="Pfam" id="PF02518">
    <property type="entry name" value="HATPase_c"/>
    <property type="match status" value="1"/>
</dbReference>
<keyword evidence="4" id="KW-0597">Phosphoprotein</keyword>
<dbReference type="EMBL" id="CP154858">
    <property type="protein sequence ID" value="XDT70848.1"/>
    <property type="molecule type" value="Genomic_DNA"/>
</dbReference>
<evidence type="ECO:0000259" key="14">
    <source>
        <dbReference type="PROSITE" id="PS50885"/>
    </source>
</evidence>
<evidence type="ECO:0000256" key="3">
    <source>
        <dbReference type="ARBA" id="ARBA00012438"/>
    </source>
</evidence>
<dbReference type="CDD" id="cd00082">
    <property type="entry name" value="HisKA"/>
    <property type="match status" value="1"/>
</dbReference>
<dbReference type="GO" id="GO:0000155">
    <property type="term" value="F:phosphorelay sensor kinase activity"/>
    <property type="evidence" value="ECO:0007669"/>
    <property type="project" value="InterPro"/>
</dbReference>
<dbReference type="AlphaFoldDB" id="A0AB39US08"/>
<evidence type="ECO:0000259" key="13">
    <source>
        <dbReference type="PROSITE" id="PS50109"/>
    </source>
</evidence>
<evidence type="ECO:0000256" key="12">
    <source>
        <dbReference type="SAM" id="Phobius"/>
    </source>
</evidence>
<dbReference type="SMART" id="SM00304">
    <property type="entry name" value="HAMP"/>
    <property type="match status" value="1"/>
</dbReference>
<dbReference type="PRINTS" id="PR00344">
    <property type="entry name" value="BCTRLSENSOR"/>
</dbReference>
<evidence type="ECO:0000256" key="6">
    <source>
        <dbReference type="ARBA" id="ARBA00022692"/>
    </source>
</evidence>
<evidence type="ECO:0000256" key="4">
    <source>
        <dbReference type="ARBA" id="ARBA00022553"/>
    </source>
</evidence>
<dbReference type="GO" id="GO:0005524">
    <property type="term" value="F:ATP binding"/>
    <property type="evidence" value="ECO:0007669"/>
    <property type="project" value="UniProtKB-KW"/>
</dbReference>
<dbReference type="FunFam" id="1.10.287.130:FF:000001">
    <property type="entry name" value="Two-component sensor histidine kinase"/>
    <property type="match status" value="1"/>
</dbReference>
<dbReference type="Gene3D" id="6.10.340.10">
    <property type="match status" value="1"/>
</dbReference>
<dbReference type="RefSeq" id="WP_369599889.1">
    <property type="nucleotide sequence ID" value="NZ_CP154858.1"/>
</dbReference>
<dbReference type="PROSITE" id="PS50109">
    <property type="entry name" value="HIS_KIN"/>
    <property type="match status" value="1"/>
</dbReference>
<keyword evidence="5" id="KW-0808">Transferase</keyword>
<keyword evidence="8 12" id="KW-1133">Transmembrane helix</keyword>
<evidence type="ECO:0000313" key="15">
    <source>
        <dbReference type="EMBL" id="XDT70848.1"/>
    </source>
</evidence>
<keyword evidence="15" id="KW-0547">Nucleotide-binding</keyword>
<evidence type="ECO:0000256" key="10">
    <source>
        <dbReference type="ARBA" id="ARBA00023136"/>
    </source>
</evidence>
<dbReference type="InterPro" id="IPR004358">
    <property type="entry name" value="Sig_transdc_His_kin-like_C"/>
</dbReference>
<dbReference type="InterPro" id="IPR036097">
    <property type="entry name" value="HisK_dim/P_sf"/>
</dbReference>
<comment type="catalytic activity">
    <reaction evidence="1">
        <text>ATP + protein L-histidine = ADP + protein N-phospho-L-histidine.</text>
        <dbReference type="EC" id="2.7.13.3"/>
    </reaction>
</comment>
<organism evidence="15">
    <name type="scientific">Thermohahella caldifontis</name>
    <dbReference type="NCBI Taxonomy" id="3142973"/>
    <lineage>
        <taxon>Bacteria</taxon>
        <taxon>Pseudomonadati</taxon>
        <taxon>Pseudomonadota</taxon>
        <taxon>Gammaproteobacteria</taxon>
        <taxon>Oceanospirillales</taxon>
        <taxon>Hahellaceae</taxon>
        <taxon>Thermohahella</taxon>
    </lineage>
</organism>
<dbReference type="Pfam" id="PF00672">
    <property type="entry name" value="HAMP"/>
    <property type="match status" value="1"/>
</dbReference>
<dbReference type="PANTHER" id="PTHR45436:SF5">
    <property type="entry name" value="SENSOR HISTIDINE KINASE TRCS"/>
    <property type="match status" value="1"/>
</dbReference>
<dbReference type="CDD" id="cd06225">
    <property type="entry name" value="HAMP"/>
    <property type="match status" value="1"/>
</dbReference>
<feature type="domain" description="HAMP" evidence="14">
    <location>
        <begin position="192"/>
        <end position="244"/>
    </location>
</feature>
<reference evidence="15" key="1">
    <citation type="submission" date="2024-05" db="EMBL/GenBank/DDBJ databases">
        <title>Genome sequencing of novel strain.</title>
        <authorList>
            <person name="Ganbat D."/>
            <person name="Ganbat S."/>
            <person name="Lee S.-J."/>
        </authorList>
    </citation>
    <scope>NUCLEOTIDE SEQUENCE</scope>
    <source>
        <strain evidence="15">SMD15-11</strain>
    </source>
</reference>
<keyword evidence="10 12" id="KW-0472">Membrane</keyword>
<keyword evidence="7" id="KW-0418">Kinase</keyword>
<dbReference type="Pfam" id="PF00512">
    <property type="entry name" value="HisKA"/>
    <property type="match status" value="1"/>
</dbReference>
<evidence type="ECO:0000256" key="8">
    <source>
        <dbReference type="ARBA" id="ARBA00022989"/>
    </source>
</evidence>
<dbReference type="InterPro" id="IPR003660">
    <property type="entry name" value="HAMP_dom"/>
</dbReference>
<dbReference type="SMART" id="SM00388">
    <property type="entry name" value="HisKA"/>
    <property type="match status" value="1"/>
</dbReference>
<dbReference type="KEGG" id="tcd:AAIA72_08465"/>
<dbReference type="SUPFAM" id="SSF55874">
    <property type="entry name" value="ATPase domain of HSP90 chaperone/DNA topoisomerase II/histidine kinase"/>
    <property type="match status" value="1"/>
</dbReference>
<accession>A0AB39US08</accession>
<feature type="transmembrane region" description="Helical" evidence="12">
    <location>
        <begin position="172"/>
        <end position="191"/>
    </location>
</feature>
<dbReference type="EC" id="2.7.13.3" evidence="3"/>
<dbReference type="SUPFAM" id="SSF158472">
    <property type="entry name" value="HAMP domain-like"/>
    <property type="match status" value="1"/>
</dbReference>
<evidence type="ECO:0000256" key="7">
    <source>
        <dbReference type="ARBA" id="ARBA00022777"/>
    </source>
</evidence>
<evidence type="ECO:0000256" key="5">
    <source>
        <dbReference type="ARBA" id="ARBA00022679"/>
    </source>
</evidence>
<evidence type="ECO:0000256" key="11">
    <source>
        <dbReference type="SAM" id="MobiDB-lite"/>
    </source>
</evidence>